<dbReference type="Proteomes" id="UP000324897">
    <property type="component" value="Unassembled WGS sequence"/>
</dbReference>
<gene>
    <name evidence="1" type="ORF">EJB05_55915</name>
</gene>
<dbReference type="AlphaFoldDB" id="A0A5J9SHL5"/>
<reference evidence="1 2" key="1">
    <citation type="journal article" date="2019" name="Sci. Rep.">
        <title>A high-quality genome of Eragrostis curvula grass provides insights into Poaceae evolution and supports new strategies to enhance forage quality.</title>
        <authorList>
            <person name="Carballo J."/>
            <person name="Santos B.A.C.M."/>
            <person name="Zappacosta D."/>
            <person name="Garbus I."/>
            <person name="Selva J.P."/>
            <person name="Gallo C.A."/>
            <person name="Diaz A."/>
            <person name="Albertini E."/>
            <person name="Caccamo M."/>
            <person name="Echenique V."/>
        </authorList>
    </citation>
    <scope>NUCLEOTIDE SEQUENCE [LARGE SCALE GENOMIC DNA]</scope>
    <source>
        <strain evidence="2">cv. Victoria</strain>
        <tissue evidence="1">Leaf</tissue>
    </source>
</reference>
<accession>A0A5J9SHL5</accession>
<organism evidence="1 2">
    <name type="scientific">Eragrostis curvula</name>
    <name type="common">weeping love grass</name>
    <dbReference type="NCBI Taxonomy" id="38414"/>
    <lineage>
        <taxon>Eukaryota</taxon>
        <taxon>Viridiplantae</taxon>
        <taxon>Streptophyta</taxon>
        <taxon>Embryophyta</taxon>
        <taxon>Tracheophyta</taxon>
        <taxon>Spermatophyta</taxon>
        <taxon>Magnoliopsida</taxon>
        <taxon>Liliopsida</taxon>
        <taxon>Poales</taxon>
        <taxon>Poaceae</taxon>
        <taxon>PACMAD clade</taxon>
        <taxon>Chloridoideae</taxon>
        <taxon>Eragrostideae</taxon>
        <taxon>Eragrostidinae</taxon>
        <taxon>Eragrostis</taxon>
    </lineage>
</organism>
<dbReference type="Gramene" id="TVT98757">
    <property type="protein sequence ID" value="TVT98757"/>
    <property type="gene ID" value="EJB05_55915"/>
</dbReference>
<evidence type="ECO:0000313" key="1">
    <source>
        <dbReference type="EMBL" id="TVT98757.1"/>
    </source>
</evidence>
<comment type="caution">
    <text evidence="1">The sequence shown here is derived from an EMBL/GenBank/DDBJ whole genome shotgun (WGS) entry which is preliminary data.</text>
</comment>
<dbReference type="EMBL" id="RWGY01000813">
    <property type="protein sequence ID" value="TVT98757.1"/>
    <property type="molecule type" value="Genomic_DNA"/>
</dbReference>
<evidence type="ECO:0000313" key="2">
    <source>
        <dbReference type="Proteomes" id="UP000324897"/>
    </source>
</evidence>
<keyword evidence="2" id="KW-1185">Reference proteome</keyword>
<protein>
    <submittedName>
        <fullName evidence="1">Uncharacterized protein</fullName>
    </submittedName>
</protein>
<sequence length="54" mass="5911">MRPVCIVPSHGDRGLRRNPVVITVATPPRPPRPLSSSPLLQYRGMAAGRFSVFV</sequence>
<name>A0A5J9SHL5_9POAL</name>
<proteinExistence type="predicted"/>